<proteinExistence type="predicted"/>
<gene>
    <name evidence="2" type="ORF">CGXH109_LOCUS124067</name>
</gene>
<dbReference type="EMBL" id="CAMGZC010001546">
    <property type="protein sequence ID" value="CAI0653112.1"/>
    <property type="molecule type" value="Genomic_DNA"/>
</dbReference>
<evidence type="ECO:0000313" key="3">
    <source>
        <dbReference type="Proteomes" id="UP001152533"/>
    </source>
</evidence>
<evidence type="ECO:0000256" key="1">
    <source>
        <dbReference type="SAM" id="MobiDB-lite"/>
    </source>
</evidence>
<reference evidence="2" key="1">
    <citation type="submission" date="2022-08" db="EMBL/GenBank/DDBJ databases">
        <authorList>
            <person name="Giroux E."/>
            <person name="Giroux E."/>
        </authorList>
    </citation>
    <scope>NUCLEOTIDE SEQUENCE</scope>
    <source>
        <strain evidence="2">H1091258</strain>
    </source>
</reference>
<organism evidence="2 3">
    <name type="scientific">Colletotrichum noveboracense</name>
    <dbReference type="NCBI Taxonomy" id="2664923"/>
    <lineage>
        <taxon>Eukaryota</taxon>
        <taxon>Fungi</taxon>
        <taxon>Dikarya</taxon>
        <taxon>Ascomycota</taxon>
        <taxon>Pezizomycotina</taxon>
        <taxon>Sordariomycetes</taxon>
        <taxon>Hypocreomycetidae</taxon>
        <taxon>Glomerellales</taxon>
        <taxon>Glomerellaceae</taxon>
        <taxon>Colletotrichum</taxon>
        <taxon>Colletotrichum gloeosporioides species complex</taxon>
    </lineage>
</organism>
<feature type="region of interest" description="Disordered" evidence="1">
    <location>
        <begin position="1"/>
        <end position="59"/>
    </location>
</feature>
<dbReference type="Proteomes" id="UP001152533">
    <property type="component" value="Unassembled WGS sequence"/>
</dbReference>
<evidence type="ECO:0000313" key="2">
    <source>
        <dbReference type="EMBL" id="CAI0653112.1"/>
    </source>
</evidence>
<accession>A0A9W4WED8</accession>
<protein>
    <recommendedName>
        <fullName evidence="4">Fungal specific transcription factor</fullName>
    </recommendedName>
</protein>
<keyword evidence="3" id="KW-1185">Reference proteome</keyword>
<evidence type="ECO:0008006" key="4">
    <source>
        <dbReference type="Google" id="ProtNLM"/>
    </source>
</evidence>
<comment type="caution">
    <text evidence="2">The sequence shown here is derived from an EMBL/GenBank/DDBJ whole genome shotgun (WGS) entry which is preliminary data.</text>
</comment>
<feature type="compositionally biased region" description="Polar residues" evidence="1">
    <location>
        <begin position="7"/>
        <end position="40"/>
    </location>
</feature>
<dbReference type="AlphaFoldDB" id="A0A9W4WED8"/>
<name>A0A9W4WED8_9PEZI</name>
<sequence>MMRQQRKGLSSSMWASEGKSTSLGRPSNSKAKAPTGSTANPVVPRQPSPTIPAESCSAVNSIPTPPMSTSGFTSTTPAATTKAKATTAAYKSSDPAADAAQAHRELKRYEQIVRRMQWKKPFLSEGYDKATVKFADEKGRAEAEMMFKLDFYEYYMLLERALVHLMGVFEIGVSPETTSTWGCSSSSGKNGRGADFSTKHSFHENVILSLQKEENPLHEVLGTGDVLFQLSRAKTLRNWWKHAEDESKLGARKRRAAAAPLESFDLTLIFNAVFEGLDKGYVIADRWVEVLQSRMSWADEVMDTEEDGEDAFDWMVDAMDWQAV</sequence>